<dbReference type="EMBL" id="JAWXYG010000012">
    <property type="protein sequence ID" value="KAK4256716.1"/>
    <property type="molecule type" value="Genomic_DNA"/>
</dbReference>
<evidence type="ECO:0000313" key="5">
    <source>
        <dbReference type="Proteomes" id="UP001293593"/>
    </source>
</evidence>
<reference evidence="4" key="1">
    <citation type="submission" date="2023-10" db="EMBL/GenBank/DDBJ databases">
        <title>Chromosome-level genome of the transformable northern wattle, Acacia crassicarpa.</title>
        <authorList>
            <person name="Massaro I."/>
            <person name="Sinha N.R."/>
            <person name="Poethig S."/>
            <person name="Leichty A.R."/>
        </authorList>
    </citation>
    <scope>NUCLEOTIDE SEQUENCE</scope>
    <source>
        <strain evidence="4">Acra3RX</strain>
        <tissue evidence="4">Leaf</tissue>
    </source>
</reference>
<evidence type="ECO:0000259" key="3">
    <source>
        <dbReference type="PROSITE" id="PS50089"/>
    </source>
</evidence>
<evidence type="ECO:0000313" key="4">
    <source>
        <dbReference type="EMBL" id="KAK4256716.1"/>
    </source>
</evidence>
<accession>A0AAE1ISC9</accession>
<dbReference type="PANTHER" id="PTHR47662">
    <property type="entry name" value="RING-TYPE DOMAIN-CONTAINING PROTEIN"/>
    <property type="match status" value="1"/>
</dbReference>
<dbReference type="AlphaFoldDB" id="A0AAE1ISC9"/>
<protein>
    <recommendedName>
        <fullName evidence="3">RING-type domain-containing protein</fullName>
    </recommendedName>
</protein>
<keyword evidence="1" id="KW-0479">Metal-binding</keyword>
<evidence type="ECO:0000256" key="2">
    <source>
        <dbReference type="SAM" id="Phobius"/>
    </source>
</evidence>
<proteinExistence type="predicted"/>
<dbReference type="PANTHER" id="PTHR47662:SF1">
    <property type="entry name" value="RING-TYPE DOMAIN-CONTAINING PROTEIN"/>
    <property type="match status" value="1"/>
</dbReference>
<dbReference type="Pfam" id="PF13639">
    <property type="entry name" value="zf-RING_2"/>
    <property type="match status" value="1"/>
</dbReference>
<dbReference type="PROSITE" id="PS50089">
    <property type="entry name" value="ZF_RING_2"/>
    <property type="match status" value="1"/>
</dbReference>
<comment type="caution">
    <text evidence="4">The sequence shown here is derived from an EMBL/GenBank/DDBJ whole genome shotgun (WGS) entry which is preliminary data.</text>
</comment>
<evidence type="ECO:0000256" key="1">
    <source>
        <dbReference type="PROSITE-ProRule" id="PRU00175"/>
    </source>
</evidence>
<keyword evidence="1" id="KW-0863">Zinc-finger</keyword>
<keyword evidence="2" id="KW-0472">Membrane</keyword>
<gene>
    <name evidence="4" type="ORF">QN277_006403</name>
</gene>
<keyword evidence="5" id="KW-1185">Reference proteome</keyword>
<organism evidence="4 5">
    <name type="scientific">Acacia crassicarpa</name>
    <name type="common">northern wattle</name>
    <dbReference type="NCBI Taxonomy" id="499986"/>
    <lineage>
        <taxon>Eukaryota</taxon>
        <taxon>Viridiplantae</taxon>
        <taxon>Streptophyta</taxon>
        <taxon>Embryophyta</taxon>
        <taxon>Tracheophyta</taxon>
        <taxon>Spermatophyta</taxon>
        <taxon>Magnoliopsida</taxon>
        <taxon>eudicotyledons</taxon>
        <taxon>Gunneridae</taxon>
        <taxon>Pentapetalae</taxon>
        <taxon>rosids</taxon>
        <taxon>fabids</taxon>
        <taxon>Fabales</taxon>
        <taxon>Fabaceae</taxon>
        <taxon>Caesalpinioideae</taxon>
        <taxon>mimosoid clade</taxon>
        <taxon>Acacieae</taxon>
        <taxon>Acacia</taxon>
    </lineage>
</organism>
<feature type="domain" description="RING-type" evidence="3">
    <location>
        <begin position="70"/>
        <end position="112"/>
    </location>
</feature>
<feature type="transmembrane region" description="Helical" evidence="2">
    <location>
        <begin position="12"/>
        <end position="30"/>
    </location>
</feature>
<dbReference type="SMART" id="SM00184">
    <property type="entry name" value="RING"/>
    <property type="match status" value="1"/>
</dbReference>
<dbReference type="Gene3D" id="3.30.40.10">
    <property type="entry name" value="Zinc/RING finger domain, C3HC4 (zinc finger)"/>
    <property type="match status" value="1"/>
</dbReference>
<dbReference type="SUPFAM" id="SSF57850">
    <property type="entry name" value="RING/U-box"/>
    <property type="match status" value="1"/>
</dbReference>
<keyword evidence="2" id="KW-0812">Transmembrane</keyword>
<dbReference type="CDD" id="cd16473">
    <property type="entry name" value="RING-H2_RNF103"/>
    <property type="match status" value="1"/>
</dbReference>
<keyword evidence="2" id="KW-1133">Transmembrane helix</keyword>
<dbReference type="InterPro" id="IPR001841">
    <property type="entry name" value="Znf_RING"/>
</dbReference>
<keyword evidence="1" id="KW-0862">Zinc</keyword>
<dbReference type="GO" id="GO:0008270">
    <property type="term" value="F:zinc ion binding"/>
    <property type="evidence" value="ECO:0007669"/>
    <property type="project" value="UniProtKB-KW"/>
</dbReference>
<dbReference type="InterPro" id="IPR013083">
    <property type="entry name" value="Znf_RING/FYVE/PHD"/>
</dbReference>
<name>A0AAE1ISC9_9FABA</name>
<sequence>MQALSDFFFHLYAKTIVLLVFLLIELIILVRNLKTHTPPMTISQYLQLIEEKTPTVCFTRTLNMADQQECRVCLSELQEGDKVRTLKCKHTFHQECLDRWLLQFWATCPLCRNRVLPEDVVTDYQRLRNQRELIIFPFWESSED</sequence>
<dbReference type="Proteomes" id="UP001293593">
    <property type="component" value="Unassembled WGS sequence"/>
</dbReference>